<evidence type="ECO:0000256" key="4">
    <source>
        <dbReference type="ARBA" id="ARBA00023242"/>
    </source>
</evidence>
<evidence type="ECO:0000313" key="6">
    <source>
        <dbReference type="EMBL" id="KAK0463078.1"/>
    </source>
</evidence>
<evidence type="ECO:0000256" key="1">
    <source>
        <dbReference type="ARBA" id="ARBA00004123"/>
    </source>
</evidence>
<protein>
    <submittedName>
        <fullName evidence="6">Nucleoporin Nup186/Nup192/Nup205</fullName>
    </submittedName>
</protein>
<comment type="similarity">
    <text evidence="2">Belongs to the NUP186/NUP192/NUP205 family.</text>
</comment>
<name>A0AA39TQL0_ARMTA</name>
<evidence type="ECO:0000256" key="3">
    <source>
        <dbReference type="ARBA" id="ARBA00022448"/>
    </source>
</evidence>
<dbReference type="Pfam" id="PF11894">
    <property type="entry name" value="Nup192"/>
    <property type="match status" value="1"/>
</dbReference>
<evidence type="ECO:0000313" key="7">
    <source>
        <dbReference type="Proteomes" id="UP001175211"/>
    </source>
</evidence>
<dbReference type="GO" id="GO:0017056">
    <property type="term" value="F:structural constituent of nuclear pore"/>
    <property type="evidence" value="ECO:0007669"/>
    <property type="project" value="TreeGrafter"/>
</dbReference>
<evidence type="ECO:0000256" key="5">
    <source>
        <dbReference type="SAM" id="MobiDB-lite"/>
    </source>
</evidence>
<dbReference type="GO" id="GO:0006999">
    <property type="term" value="P:nuclear pore organization"/>
    <property type="evidence" value="ECO:0007669"/>
    <property type="project" value="TreeGrafter"/>
</dbReference>
<accession>A0AA39TQL0</accession>
<organism evidence="6 7">
    <name type="scientific">Armillaria tabescens</name>
    <name type="common">Ringless honey mushroom</name>
    <name type="synonym">Agaricus tabescens</name>
    <dbReference type="NCBI Taxonomy" id="1929756"/>
    <lineage>
        <taxon>Eukaryota</taxon>
        <taxon>Fungi</taxon>
        <taxon>Dikarya</taxon>
        <taxon>Basidiomycota</taxon>
        <taxon>Agaricomycotina</taxon>
        <taxon>Agaricomycetes</taxon>
        <taxon>Agaricomycetidae</taxon>
        <taxon>Agaricales</taxon>
        <taxon>Marasmiineae</taxon>
        <taxon>Physalacriaceae</taxon>
        <taxon>Desarmillaria</taxon>
    </lineage>
</organism>
<dbReference type="PANTHER" id="PTHR31344">
    <property type="entry name" value="NUCLEAR PORE COMPLEX PROTEIN NUP205"/>
    <property type="match status" value="1"/>
</dbReference>
<comment type="caution">
    <text evidence="6">The sequence shown here is derived from an EMBL/GenBank/DDBJ whole genome shotgun (WGS) entry which is preliminary data.</text>
</comment>
<gene>
    <name evidence="6" type="ORF">EV420DRAFT_1732312</name>
</gene>
<dbReference type="GeneID" id="85363484"/>
<evidence type="ECO:0000256" key="2">
    <source>
        <dbReference type="ARBA" id="ARBA00005892"/>
    </source>
</evidence>
<keyword evidence="3" id="KW-0813">Transport</keyword>
<keyword evidence="4" id="KW-0539">Nucleus</keyword>
<feature type="region of interest" description="Disordered" evidence="5">
    <location>
        <begin position="442"/>
        <end position="463"/>
    </location>
</feature>
<reference evidence="6" key="1">
    <citation type="submission" date="2023-06" db="EMBL/GenBank/DDBJ databases">
        <authorList>
            <consortium name="Lawrence Berkeley National Laboratory"/>
            <person name="Ahrendt S."/>
            <person name="Sahu N."/>
            <person name="Indic B."/>
            <person name="Wong-Bajracharya J."/>
            <person name="Merenyi Z."/>
            <person name="Ke H.-M."/>
            <person name="Monk M."/>
            <person name="Kocsube S."/>
            <person name="Drula E."/>
            <person name="Lipzen A."/>
            <person name="Balint B."/>
            <person name="Henrissat B."/>
            <person name="Andreopoulos B."/>
            <person name="Martin F.M."/>
            <person name="Harder C.B."/>
            <person name="Rigling D."/>
            <person name="Ford K.L."/>
            <person name="Foster G.D."/>
            <person name="Pangilinan J."/>
            <person name="Papanicolaou A."/>
            <person name="Barry K."/>
            <person name="LaButti K."/>
            <person name="Viragh M."/>
            <person name="Koriabine M."/>
            <person name="Yan M."/>
            <person name="Riley R."/>
            <person name="Champramary S."/>
            <person name="Plett K.L."/>
            <person name="Tsai I.J."/>
            <person name="Slot J."/>
            <person name="Sipos G."/>
            <person name="Plett J."/>
            <person name="Nagy L.G."/>
            <person name="Grigoriev I.V."/>
        </authorList>
    </citation>
    <scope>NUCLEOTIDE SEQUENCE</scope>
    <source>
        <strain evidence="6">CCBAS 213</strain>
    </source>
</reference>
<comment type="subcellular location">
    <subcellularLocation>
        <location evidence="1">Nucleus</location>
    </subcellularLocation>
</comment>
<dbReference type="PANTHER" id="PTHR31344:SF0">
    <property type="entry name" value="NUCLEAR PORE COMPLEX PROTEIN NUP205"/>
    <property type="match status" value="1"/>
</dbReference>
<dbReference type="RefSeq" id="XP_060334544.1">
    <property type="nucleotide sequence ID" value="XM_060479936.1"/>
</dbReference>
<dbReference type="EMBL" id="JAUEPS010000008">
    <property type="protein sequence ID" value="KAK0463078.1"/>
    <property type="molecule type" value="Genomic_DNA"/>
</dbReference>
<dbReference type="GO" id="GO:0044611">
    <property type="term" value="C:nuclear pore inner ring"/>
    <property type="evidence" value="ECO:0007669"/>
    <property type="project" value="TreeGrafter"/>
</dbReference>
<proteinExistence type="inferred from homology"/>
<sequence>MESISRLRQALFDTLSGKKAVHGVQALLDELMVAKPRLLKLFDVGTRNQQEQREIESGKALINGKQVAVNAEFARQVIFLSQQLDCSERYVAGLLQKVVAENPNVGPVDSIELAISEYHQRRRHLVDSLRYLYEATIAEAPDDTLVYSQIYRFVKEELQGLGPEGVEASLTLKIIKEFGALDTALSKTDAARKSARSNTVAPSAQDAGTGSLGADILNARYESLKYERRHLAATLHITARLGFLPPSGIMHVVEWLFSNPNHPITYYMLATILAAFDPADPKSYGAHLRNGLANDTTTVSYMKEKLGPTTTWKEPGLKATVLLKWTLFLTDFRHRNPNIEHRDGFKTDQLETQIWSAVQGDCFPYLAAAIIHLERKQGSSSVPSLLQSITLATEQVEQRDLPADDFKPAVLNAFETLIRSLLTHASSELRKIKQRQEDVVLSSARTDRTRGNSRFSTAAPEPTASPRNDIGVLYSLIGILYSSLPAESALQFWGSGPPVDSTRTSYMEYLESTAGKLPAFLQWAVWSTPVHDATMMMALYDMLAGLAKGQQSSELAYNFLARGGGEVIQGSTLPSSTSGSALSWATVFDVLDTWASSANTARTQPVQPLGQSLFGAPASMPPQPAQQPVITPKDVLLAQSFLRLLSTVVTFSISVRVAISSHVHFRAIPTLVSLLPLSIPLELKGALFEALSAFCHPGAGPAGVEICRAVWTMMERLEVINVRASLQVGFGAGLLPTKGVEVELEEIEAAHGLYPATIPFLKLLSTLIHTPRRVSLTDRIIETGTLGTIPETLGQPYRLPGIGPFVGFVIDNVFAKIPMREYLRPSDRWKLNDLCLCFIERCLASFDLESLLAAAENGQLKGDVLIPLLIHPGYDVMTRMLTSSGLQRSILSYLVEGVEGFDKGFAGEEHFFASTIVRVLRIVQRVLEIQDIFLDVLIPLLSDFEGASSVGTIHPRSYFTKFDQSLSFGPQYAPALASYVVYPAYPELVLLSVRIIGILSSSTSLPNLTILIEQSDNSERILAGFMSILETESTEDVIAAEAATEQSTGAGAPDMDDSMDLSQATRLAVLELLIQNTQSPQSHLNIAHFLLFGSTKKDQQIQDPHALGAQKTCVHVILDLLNAGVPRLKGKGKDRDLAPFATPMFIRLPALAERCYRIIYQLSADQSTAEFTMRYLRTREDFFARHLAAVPSQAPETLADPFIEVLYGNGSRVTTAVSSFSSFLRSRSWIFDLVALELHVLSNKNNQKGIAELLSILFGSEPTYDNHADWEDGMLRTFHEVGQSHMRVIEFLQSLAFDWTDSLTVKHIELRFFGQLNLQACTRKDVSGCEIIDRSALLVLLNTARRALYSRNVVMAAADASQLALESAYILESCAVENHRREIVHASATGFESWRRMLDMTLTKCFHHLPHDHRESMLFDLLHILPSIIRSSDLQESTAVLLAEMTLSAITKLREDRHHQVILQTVAGDHEASSLPAERLYAILTNILECILENSHVELVRGNLYASIVNYVHLISTGKPQPPGPASLALSTSTSLSLSLAASTRNNFLGDSASVASPGQTGSSTSPIQVNSLSLMKGHLERVITMISRDAIDGTEVWKTVAFMLLTSLCQLSAAEKQYSVLSCLVRHGILSNFVHGVAESDLLLQSVLKPDPDDLNALYVYESKMSLFIRIAQSRIGAERLLEANVVTVLAQSDFLDARPEGDQAFIDQDSFLPSAVQRYHQLLMPALELVNAVVAVLGSKHSSASNQALDFLSKHSPTIVILLKNEIDDISLSLLEEIHLLVSLCTNVLPLVPKTELASTNSGFGAIHAAILSLSTRCLGTGRWTQDVRPITDAEMLSASALSSGFSSETRFDVNVRQKERLLRKALVAYIGCASEFTEPEINVMFSPITTVPRLDDRGSHFIGEPLSLQYQVATLPTLGDAIEALNGVYNDLAETLKQISDISAELAMKDHIGVENIEEASFYYILRNKKLSGHRQVIRSSDNEIIRDLDVGQKRSLICRELERMRDGLQDDVKTAILVDTTEMILLLLWRHMLYYCDETRSKSSEKAYAIRLLSMPDPQTFRQDVGSKLRPVLQRLKSLGPNLLGNEWRDNQAYIEIMDRRLRDTAGLHES</sequence>
<dbReference type="Proteomes" id="UP001175211">
    <property type="component" value="Unassembled WGS sequence"/>
</dbReference>
<keyword evidence="7" id="KW-1185">Reference proteome</keyword>
<feature type="non-terminal residue" evidence="6">
    <location>
        <position position="2115"/>
    </location>
</feature>
<dbReference type="InterPro" id="IPR021827">
    <property type="entry name" value="Nup186/Nup192/Nup205"/>
</dbReference>